<name>A0ABV7RP73_9GAMM</name>
<dbReference type="Gene3D" id="3.40.30.10">
    <property type="entry name" value="Glutaredoxin"/>
    <property type="match status" value="1"/>
</dbReference>
<comment type="similarity">
    <text evidence="1">Belongs to the GST superfamily. NadH family.</text>
</comment>
<dbReference type="GO" id="GO:0016853">
    <property type="term" value="F:isomerase activity"/>
    <property type="evidence" value="ECO:0007669"/>
    <property type="project" value="UniProtKB-KW"/>
</dbReference>
<keyword evidence="1 3" id="KW-0413">Isomerase</keyword>
<comment type="caution">
    <text evidence="3">The sequence shown here is derived from an EMBL/GenBank/DDBJ whole genome shotgun (WGS) entry which is preliminary data.</text>
</comment>
<dbReference type="PANTHER" id="PTHR42943:SF13">
    <property type="entry name" value="GLUTATHIONE S-TRANSFERASE KAPPA-RELATED"/>
    <property type="match status" value="1"/>
</dbReference>
<evidence type="ECO:0000256" key="1">
    <source>
        <dbReference type="PIRNR" id="PIRNR006386"/>
    </source>
</evidence>
<dbReference type="InterPro" id="IPR044087">
    <property type="entry name" value="NahD-like"/>
</dbReference>
<dbReference type="RefSeq" id="WP_386758700.1">
    <property type="nucleotide sequence ID" value="NZ_JBHRXK010000003.1"/>
</dbReference>
<dbReference type="InterPro" id="IPR051924">
    <property type="entry name" value="GST_Kappa/NadH"/>
</dbReference>
<accession>A0ABV7RP73</accession>
<gene>
    <name evidence="3" type="ORF">ACFOLC_07885</name>
</gene>
<proteinExistence type="inferred from homology"/>
<keyword evidence="4" id="KW-1185">Reference proteome</keyword>
<dbReference type="EMBL" id="JBHRXK010000003">
    <property type="protein sequence ID" value="MFC3550938.1"/>
    <property type="molecule type" value="Genomic_DNA"/>
</dbReference>
<dbReference type="InterPro" id="IPR014440">
    <property type="entry name" value="HCCAis_GSTk"/>
</dbReference>
<evidence type="ECO:0000259" key="2">
    <source>
        <dbReference type="Pfam" id="PF01323"/>
    </source>
</evidence>
<dbReference type="CDD" id="cd03022">
    <property type="entry name" value="DsbA_HCCA_Iso"/>
    <property type="match status" value="1"/>
</dbReference>
<dbReference type="Pfam" id="PF01323">
    <property type="entry name" value="DSBA"/>
    <property type="match status" value="1"/>
</dbReference>
<organism evidence="3 4">
    <name type="scientific">Lysobacter cavernae</name>
    <dbReference type="NCBI Taxonomy" id="1685901"/>
    <lineage>
        <taxon>Bacteria</taxon>
        <taxon>Pseudomonadati</taxon>
        <taxon>Pseudomonadota</taxon>
        <taxon>Gammaproteobacteria</taxon>
        <taxon>Lysobacterales</taxon>
        <taxon>Lysobacteraceae</taxon>
        <taxon>Lysobacter</taxon>
    </lineage>
</organism>
<dbReference type="InterPro" id="IPR036249">
    <property type="entry name" value="Thioredoxin-like_sf"/>
</dbReference>
<evidence type="ECO:0000313" key="4">
    <source>
        <dbReference type="Proteomes" id="UP001595740"/>
    </source>
</evidence>
<sequence length="209" mass="22962">MAVVDYYFSLLSPYAYLGHAAVLDVARETGATLAYRPVRIFELFDANGGLPLGQRAPARQRYRLVELQRWREQRGVPLNLKPKFFPVDIALADRCAIALVEAGADPAAYMGATFRALWAHDRDLADAQVIARLLDACGFDAAAVMAQAATPGIDAIYTRNTQAAIAADLPGLPGYVLDDEPFWGQDRVDALRTALLSGRPPYRRVLDRD</sequence>
<dbReference type="SUPFAM" id="SSF52833">
    <property type="entry name" value="Thioredoxin-like"/>
    <property type="match status" value="1"/>
</dbReference>
<reference evidence="4" key="1">
    <citation type="journal article" date="2019" name="Int. J. Syst. Evol. Microbiol.">
        <title>The Global Catalogue of Microorganisms (GCM) 10K type strain sequencing project: providing services to taxonomists for standard genome sequencing and annotation.</title>
        <authorList>
            <consortium name="The Broad Institute Genomics Platform"/>
            <consortium name="The Broad Institute Genome Sequencing Center for Infectious Disease"/>
            <person name="Wu L."/>
            <person name="Ma J."/>
        </authorList>
    </citation>
    <scope>NUCLEOTIDE SEQUENCE [LARGE SCALE GENOMIC DNA]</scope>
    <source>
        <strain evidence="4">KCTC 42875</strain>
    </source>
</reference>
<dbReference type="PIRSF" id="PIRSF006386">
    <property type="entry name" value="HCCAis_GSTk"/>
    <property type="match status" value="1"/>
</dbReference>
<comment type="catalytic activity">
    <reaction evidence="1">
        <text>2-hydroxychromene-2-carboxylate = (3E)-4-(2-hydroxyphenyl)-2-oxobut-3-enoate</text>
        <dbReference type="Rhea" id="RHEA:27401"/>
        <dbReference type="ChEBI" id="CHEBI:59350"/>
        <dbReference type="ChEBI" id="CHEBI:59353"/>
        <dbReference type="EC" id="5.99.1.4"/>
    </reaction>
</comment>
<evidence type="ECO:0000313" key="3">
    <source>
        <dbReference type="EMBL" id="MFC3550938.1"/>
    </source>
</evidence>
<protein>
    <recommendedName>
        <fullName evidence="1">2-hydroxychromene-2-carboxylate isomerase</fullName>
        <ecNumber evidence="1">5.99.1.4</ecNumber>
    </recommendedName>
</protein>
<dbReference type="Proteomes" id="UP001595740">
    <property type="component" value="Unassembled WGS sequence"/>
</dbReference>
<feature type="domain" description="DSBA-like thioredoxin" evidence="2">
    <location>
        <begin position="3"/>
        <end position="195"/>
    </location>
</feature>
<dbReference type="EC" id="5.99.1.4" evidence="1"/>
<dbReference type="InterPro" id="IPR001853">
    <property type="entry name" value="DSBA-like_thioredoxin_dom"/>
</dbReference>
<dbReference type="PANTHER" id="PTHR42943">
    <property type="entry name" value="GLUTATHIONE S-TRANSFERASE KAPPA"/>
    <property type="match status" value="1"/>
</dbReference>